<feature type="chain" id="PRO_5028835690" evidence="1">
    <location>
        <begin position="23"/>
        <end position="151"/>
    </location>
</feature>
<dbReference type="PANTHER" id="PTHR37691:SF1">
    <property type="entry name" value="BLR3518 PROTEIN"/>
    <property type="match status" value="1"/>
</dbReference>
<evidence type="ECO:0000313" key="3">
    <source>
        <dbReference type="Proteomes" id="UP000483432"/>
    </source>
</evidence>
<protein>
    <submittedName>
        <fullName evidence="2">Uncharacterized protein</fullName>
    </submittedName>
</protein>
<dbReference type="SUPFAM" id="SSF75169">
    <property type="entry name" value="DsrEFH-like"/>
    <property type="match status" value="1"/>
</dbReference>
<organism evidence="2 3">
    <name type="scientific">Sulfuriferula multivorans</name>
    <dbReference type="NCBI Taxonomy" id="1559896"/>
    <lineage>
        <taxon>Bacteria</taxon>
        <taxon>Pseudomonadati</taxon>
        <taxon>Pseudomonadota</taxon>
        <taxon>Betaproteobacteria</taxon>
        <taxon>Nitrosomonadales</taxon>
        <taxon>Sulfuricellaceae</taxon>
        <taxon>Sulfuriferula</taxon>
    </lineage>
</organism>
<dbReference type="Pfam" id="PF02635">
    <property type="entry name" value="DsrE"/>
    <property type="match status" value="1"/>
</dbReference>
<reference evidence="2 3" key="1">
    <citation type="submission" date="2019-09" db="EMBL/GenBank/DDBJ databases">
        <title>H2 Metabolism Revealed by Metagenomic Analysis in Subglacial Sediment of East Antarctica.</title>
        <authorList>
            <person name="Yang Z."/>
            <person name="Zhang Y."/>
            <person name="Lv Y."/>
            <person name="Yan W."/>
            <person name="Xiao X."/>
            <person name="Sun B."/>
            <person name="Ma H."/>
        </authorList>
    </citation>
    <scope>NUCLEOTIDE SEQUENCE [LARGE SCALE GENOMIC DNA]</scope>
    <source>
        <strain evidence="2">Bin2_2</strain>
    </source>
</reference>
<sequence length="151" mass="15820">MTRTLTPILAALMLSIAPMASAGPLAEAAGPSASAVEKVVYHVNDSDNATAAMRNVKNHLNAAPDAKIVIVTHSKGIDFLLQGAADKNGNPYEPTVQALKAKGVDFRVCNNTLVSRKIDPATVLPEASLVPSGVAEIGRMQAKEGYVYLKP</sequence>
<dbReference type="InterPro" id="IPR027396">
    <property type="entry name" value="DsrEFH-like"/>
</dbReference>
<dbReference type="PANTHER" id="PTHR37691">
    <property type="entry name" value="BLR3518 PROTEIN"/>
    <property type="match status" value="1"/>
</dbReference>
<keyword evidence="1" id="KW-0732">Signal</keyword>
<gene>
    <name evidence="2" type="ORF">GZ085_05995</name>
</gene>
<evidence type="ECO:0000313" key="2">
    <source>
        <dbReference type="EMBL" id="NDP47936.1"/>
    </source>
</evidence>
<proteinExistence type="predicted"/>
<dbReference type="Proteomes" id="UP000483432">
    <property type="component" value="Unassembled WGS sequence"/>
</dbReference>
<dbReference type="InterPro" id="IPR003787">
    <property type="entry name" value="Sulphur_relay_DsrE/F-like"/>
</dbReference>
<dbReference type="Gene3D" id="3.40.1260.10">
    <property type="entry name" value="DsrEFH-like"/>
    <property type="match status" value="1"/>
</dbReference>
<feature type="signal peptide" evidence="1">
    <location>
        <begin position="1"/>
        <end position="22"/>
    </location>
</feature>
<name>A0A7C9JX94_9PROT</name>
<comment type="caution">
    <text evidence="2">The sequence shown here is derived from an EMBL/GenBank/DDBJ whole genome shotgun (WGS) entry which is preliminary data.</text>
</comment>
<dbReference type="AlphaFoldDB" id="A0A7C9JX94"/>
<evidence type="ECO:0000256" key="1">
    <source>
        <dbReference type="SAM" id="SignalP"/>
    </source>
</evidence>
<accession>A0A7C9JX94</accession>
<dbReference type="EMBL" id="JAAFGW010000067">
    <property type="protein sequence ID" value="NDP47936.1"/>
    <property type="molecule type" value="Genomic_DNA"/>
</dbReference>